<dbReference type="InterPro" id="IPR051199">
    <property type="entry name" value="LPS_LOS_Heptosyltrfase"/>
</dbReference>
<organism evidence="3 4">
    <name type="scientific">Porphyromonas pasteri</name>
    <dbReference type="NCBI Taxonomy" id="1583331"/>
    <lineage>
        <taxon>Bacteria</taxon>
        <taxon>Pseudomonadati</taxon>
        <taxon>Bacteroidota</taxon>
        <taxon>Bacteroidia</taxon>
        <taxon>Bacteroidales</taxon>
        <taxon>Porphyromonadaceae</taxon>
        <taxon>Porphyromonas</taxon>
    </lineage>
</organism>
<keyword evidence="1" id="KW-0328">Glycosyltransferase</keyword>
<dbReference type="Proteomes" id="UP000653477">
    <property type="component" value="Unassembled WGS sequence"/>
</dbReference>
<dbReference type="PANTHER" id="PTHR30160:SF22">
    <property type="entry name" value="LIPOPOLYSACCHARIDE CORE BIOSYNTHESIS PROTEIN"/>
    <property type="match status" value="1"/>
</dbReference>
<reference evidence="4" key="1">
    <citation type="journal article" date="2019" name="Int. J. Syst. Evol. Microbiol.">
        <title>The Global Catalogue of Microorganisms (GCM) 10K type strain sequencing project: providing services to taxonomists for standard genome sequencing and annotation.</title>
        <authorList>
            <consortium name="The Broad Institute Genomics Platform"/>
            <consortium name="The Broad Institute Genome Sequencing Center for Infectious Disease"/>
            <person name="Wu L."/>
            <person name="Ma J."/>
        </authorList>
    </citation>
    <scope>NUCLEOTIDE SEQUENCE [LARGE SCALE GENOMIC DNA]</scope>
    <source>
        <strain evidence="4">JCM 30531</strain>
    </source>
</reference>
<dbReference type="RefSeq" id="WP_188808495.1">
    <property type="nucleotide sequence ID" value="NZ_BMPU01000006.1"/>
</dbReference>
<protein>
    <submittedName>
        <fullName evidence="3">Glycosyl transferase family 1</fullName>
    </submittedName>
</protein>
<dbReference type="Gene3D" id="3.40.50.2000">
    <property type="entry name" value="Glycogen Phosphorylase B"/>
    <property type="match status" value="2"/>
</dbReference>
<evidence type="ECO:0000313" key="4">
    <source>
        <dbReference type="Proteomes" id="UP000653477"/>
    </source>
</evidence>
<dbReference type="Pfam" id="PF01075">
    <property type="entry name" value="Glyco_transf_9"/>
    <property type="match status" value="1"/>
</dbReference>
<dbReference type="SUPFAM" id="SSF53756">
    <property type="entry name" value="UDP-Glycosyltransferase/glycogen phosphorylase"/>
    <property type="match status" value="1"/>
</dbReference>
<accession>A0ABQ2H9X9</accession>
<gene>
    <name evidence="3" type="ORF">GCM10007088_16060</name>
</gene>
<keyword evidence="2 3" id="KW-0808">Transferase</keyword>
<comment type="caution">
    <text evidence="3">The sequence shown here is derived from an EMBL/GenBank/DDBJ whole genome shotgun (WGS) entry which is preliminary data.</text>
</comment>
<dbReference type="EMBL" id="BMPU01000006">
    <property type="protein sequence ID" value="GGM57947.1"/>
    <property type="molecule type" value="Genomic_DNA"/>
</dbReference>
<evidence type="ECO:0000313" key="3">
    <source>
        <dbReference type="EMBL" id="GGM57947.1"/>
    </source>
</evidence>
<name>A0ABQ2H9X9_9PORP</name>
<evidence type="ECO:0000256" key="2">
    <source>
        <dbReference type="ARBA" id="ARBA00022679"/>
    </source>
</evidence>
<sequence>MARYLIIRLSAMGDVAMLIPLLYAVARANEQHEFILLTQPFFTELLLDAPDNVEGMAIDIRRGEERSFLGLLRYARRLRHEHFDAVLDLHDVLRTKVLRSILRLTGVPTQHLIKPREGRRRLVADSATKDLTPLPPMWSLYQQVFRSAGLSVPEAIPPVAIHPSLRATFERLHPELTQPTPGRLRLGIAPFASTRAKTYDPALMQEALRLIEESERFEIFLFGSRGKEQAQIEQWATNRPHVHSVAGRLDLSDELILIASMDAMISMDSANMHLASMVGTRVFSVWCCTHPAAGFLGIGQRLEDCLQPEDAPRRPCSIFGDNKHCHTGLDFACSRALRPERILEAVLTLSEGAAS</sequence>
<dbReference type="CDD" id="cd03789">
    <property type="entry name" value="GT9_LPS_heptosyltransferase"/>
    <property type="match status" value="1"/>
</dbReference>
<dbReference type="GO" id="GO:0016740">
    <property type="term" value="F:transferase activity"/>
    <property type="evidence" value="ECO:0007669"/>
    <property type="project" value="UniProtKB-KW"/>
</dbReference>
<evidence type="ECO:0000256" key="1">
    <source>
        <dbReference type="ARBA" id="ARBA00022676"/>
    </source>
</evidence>
<proteinExistence type="predicted"/>
<dbReference type="InterPro" id="IPR002201">
    <property type="entry name" value="Glyco_trans_9"/>
</dbReference>
<keyword evidence="4" id="KW-1185">Reference proteome</keyword>
<dbReference type="PANTHER" id="PTHR30160">
    <property type="entry name" value="TETRAACYLDISACCHARIDE 4'-KINASE-RELATED"/>
    <property type="match status" value="1"/>
</dbReference>